<keyword evidence="4 5" id="KW-0808">Transferase</keyword>
<accession>A0ABR5NDC3</accession>
<dbReference type="EC" id="2.3.3.16" evidence="3"/>
<evidence type="ECO:0000256" key="1">
    <source>
        <dbReference type="ARBA" id="ARBA00005163"/>
    </source>
</evidence>
<dbReference type="EMBL" id="LJJB01000007">
    <property type="protein sequence ID" value="KQL49531.1"/>
    <property type="molecule type" value="Genomic_DNA"/>
</dbReference>
<evidence type="ECO:0000256" key="4">
    <source>
        <dbReference type="ARBA" id="ARBA00022679"/>
    </source>
</evidence>
<proteinExistence type="inferred from homology"/>
<dbReference type="Proteomes" id="UP000051063">
    <property type="component" value="Unassembled WGS sequence"/>
</dbReference>
<organism evidence="6 7">
    <name type="scientific">Brevibacillus choshinensis</name>
    <dbReference type="NCBI Taxonomy" id="54911"/>
    <lineage>
        <taxon>Bacteria</taxon>
        <taxon>Bacillati</taxon>
        <taxon>Bacillota</taxon>
        <taxon>Bacilli</taxon>
        <taxon>Bacillales</taxon>
        <taxon>Paenibacillaceae</taxon>
        <taxon>Brevibacillus</taxon>
    </lineage>
</organism>
<dbReference type="Gene3D" id="1.10.580.10">
    <property type="entry name" value="Citrate Synthase, domain 1"/>
    <property type="match status" value="1"/>
</dbReference>
<gene>
    <name evidence="6" type="ORF">AN963_07265</name>
</gene>
<evidence type="ECO:0000256" key="3">
    <source>
        <dbReference type="ARBA" id="ARBA00012972"/>
    </source>
</evidence>
<dbReference type="Gene3D" id="1.10.230.10">
    <property type="entry name" value="Cytochrome P450-Terp, domain 2"/>
    <property type="match status" value="1"/>
</dbReference>
<dbReference type="RefSeq" id="WP_055743835.1">
    <property type="nucleotide sequence ID" value="NZ_LJJB01000007.1"/>
</dbReference>
<dbReference type="InterPro" id="IPR036969">
    <property type="entry name" value="Citrate_synthase_sf"/>
</dbReference>
<dbReference type="PANTHER" id="PTHR11739">
    <property type="entry name" value="CITRATE SYNTHASE"/>
    <property type="match status" value="1"/>
</dbReference>
<dbReference type="InterPro" id="IPR019810">
    <property type="entry name" value="Citrate_synthase_AS"/>
</dbReference>
<name>A0ABR5NDC3_BRECH</name>
<comment type="pathway">
    <text evidence="1">Carbohydrate metabolism; tricarboxylic acid cycle.</text>
</comment>
<evidence type="ECO:0000256" key="2">
    <source>
        <dbReference type="ARBA" id="ARBA00010566"/>
    </source>
</evidence>
<dbReference type="PANTHER" id="PTHR11739:SF4">
    <property type="entry name" value="CITRATE SYNTHASE, PEROXISOMAL"/>
    <property type="match status" value="1"/>
</dbReference>
<comment type="similarity">
    <text evidence="2 5">Belongs to the citrate synthase family.</text>
</comment>
<dbReference type="CDD" id="cd06100">
    <property type="entry name" value="CCL_ACL-C"/>
    <property type="match status" value="1"/>
</dbReference>
<dbReference type="NCBIfam" id="NF004868">
    <property type="entry name" value="PRK06224.1-5"/>
    <property type="match status" value="1"/>
</dbReference>
<evidence type="ECO:0000313" key="7">
    <source>
        <dbReference type="Proteomes" id="UP000051063"/>
    </source>
</evidence>
<dbReference type="SUPFAM" id="SSF48256">
    <property type="entry name" value="Citrate synthase"/>
    <property type="match status" value="1"/>
</dbReference>
<dbReference type="InterPro" id="IPR016143">
    <property type="entry name" value="Citrate_synth-like_sm_a-sub"/>
</dbReference>
<evidence type="ECO:0000313" key="6">
    <source>
        <dbReference type="EMBL" id="KQL49531.1"/>
    </source>
</evidence>
<dbReference type="PROSITE" id="PS00480">
    <property type="entry name" value="CITRATE_SYNTHASE"/>
    <property type="match status" value="1"/>
</dbReference>
<protein>
    <recommendedName>
        <fullName evidence="3">citrate synthase (unknown stereospecificity)</fullName>
        <ecNumber evidence="3">2.3.3.16</ecNumber>
    </recommendedName>
</protein>
<keyword evidence="7" id="KW-1185">Reference proteome</keyword>
<sequence>MEFDTRIGVSEPDKIYVHGYDLTEDLIGEITLADMAFLGAAHRKPSQQESKMLNACMVAICEHGFTPSSISARLTYLGAPEAVQGAVAAGLLGAGSVYLGAMEYVAQMLQDGLKKVEDENDVQIIAAQIMEERAKKGLQLPGFGHPIHRPIDPRTPKLFALAEELGFSGKHIALMNEIHRQFCEQKGKALTLNVAGAIGAVLSDMNLHFSVVKSFAVAARAVGLIAHIVEEIETSRKDCMAQKLYDFVEENTNYKNTKSARDKGE</sequence>
<reference evidence="6 7" key="1">
    <citation type="submission" date="2015-09" db="EMBL/GenBank/DDBJ databases">
        <title>Genome sequencing project for genomic taxonomy and phylogenomics of Bacillus-like bacteria.</title>
        <authorList>
            <person name="Liu B."/>
            <person name="Wang J."/>
            <person name="Zhu Y."/>
            <person name="Liu G."/>
            <person name="Chen Q."/>
            <person name="Chen Z."/>
            <person name="Lan J."/>
            <person name="Che J."/>
            <person name="Ge C."/>
            <person name="Shi H."/>
            <person name="Pan Z."/>
            <person name="Liu X."/>
        </authorList>
    </citation>
    <scope>NUCLEOTIDE SEQUENCE [LARGE SCALE GENOMIC DNA]</scope>
    <source>
        <strain evidence="6 7">DSM 8552</strain>
    </source>
</reference>
<dbReference type="InterPro" id="IPR002020">
    <property type="entry name" value="Citrate_synthase"/>
</dbReference>
<dbReference type="InterPro" id="IPR016142">
    <property type="entry name" value="Citrate_synth-like_lrg_a-sub"/>
</dbReference>
<comment type="caution">
    <text evidence="6">The sequence shown here is derived from an EMBL/GenBank/DDBJ whole genome shotgun (WGS) entry which is preliminary data.</text>
</comment>
<evidence type="ECO:0000256" key="5">
    <source>
        <dbReference type="RuleBase" id="RU003406"/>
    </source>
</evidence>
<dbReference type="Pfam" id="PF00285">
    <property type="entry name" value="Citrate_synt"/>
    <property type="match status" value="1"/>
</dbReference>